<dbReference type="KEGG" id="tva:4759246"/>
<gene>
    <name evidence="2" type="ORF">TVAG_230240</name>
</gene>
<dbReference type="RefSeq" id="XP_001330255.1">
    <property type="nucleotide sequence ID" value="XM_001330220.1"/>
</dbReference>
<organism evidence="2 3">
    <name type="scientific">Trichomonas vaginalis (strain ATCC PRA-98 / G3)</name>
    <dbReference type="NCBI Taxonomy" id="412133"/>
    <lineage>
        <taxon>Eukaryota</taxon>
        <taxon>Metamonada</taxon>
        <taxon>Parabasalia</taxon>
        <taxon>Trichomonadida</taxon>
        <taxon>Trichomonadidae</taxon>
        <taxon>Trichomonas</taxon>
    </lineage>
</organism>
<evidence type="ECO:0000313" key="2">
    <source>
        <dbReference type="EMBL" id="EAY01420.1"/>
    </source>
</evidence>
<name>A2F112_TRIV3</name>
<proteinExistence type="predicted"/>
<dbReference type="VEuPathDB" id="TrichDB:TVAG_230240"/>
<reference evidence="2" key="1">
    <citation type="submission" date="2006-10" db="EMBL/GenBank/DDBJ databases">
        <authorList>
            <person name="Amadeo P."/>
            <person name="Zhao Q."/>
            <person name="Wortman J."/>
            <person name="Fraser-Liggett C."/>
            <person name="Carlton J."/>
        </authorList>
    </citation>
    <scope>NUCLEOTIDE SEQUENCE</scope>
    <source>
        <strain evidence="2">G3</strain>
    </source>
</reference>
<keyword evidence="3" id="KW-1185">Reference proteome</keyword>
<protein>
    <submittedName>
        <fullName evidence="2">Uncharacterized protein</fullName>
    </submittedName>
</protein>
<sequence length="376" mass="44655">MNDLNSSLISWLKLTGKIEDVNDAFQEFVDYYPLIEAFHELFPEIELDEDNEAASFMKYLVDNRPSSFLPEHDFDYQNFIDCDYDLFEDIVKQILWMMKDRKPAILQDQINKLLSFQQEDLLRFLKSSNSSEEKEIHISSIRDYCRSLDKKIEIEESKNYLKQTITDLEKKISEREGNLNKEKSIEVTEHHQKSEEIKNKNVELQKEIQKLRLDVDKETNEHKNNDNMHITRMNNALSEKTELTRKIEQMSQTKQDEIKLDSEYRAISKVLNASLEQLTEIQNQKEILAKDYEGEKQKIDDYHEKINNLNKKIQDLNDKIQNNKKTLETELYHGETSKMLNYLTEQRNLRDSLLEKLKVLRNQLTTSYGEVSIINK</sequence>
<dbReference type="InParanoid" id="A2F112"/>
<evidence type="ECO:0000256" key="1">
    <source>
        <dbReference type="SAM" id="Coils"/>
    </source>
</evidence>
<dbReference type="SMR" id="A2F112"/>
<feature type="coiled-coil region" evidence="1">
    <location>
        <begin position="187"/>
        <end position="363"/>
    </location>
</feature>
<dbReference type="Proteomes" id="UP000001542">
    <property type="component" value="Unassembled WGS sequence"/>
</dbReference>
<evidence type="ECO:0000313" key="3">
    <source>
        <dbReference type="Proteomes" id="UP000001542"/>
    </source>
</evidence>
<reference evidence="2" key="2">
    <citation type="journal article" date="2007" name="Science">
        <title>Draft genome sequence of the sexually transmitted pathogen Trichomonas vaginalis.</title>
        <authorList>
            <person name="Carlton J.M."/>
            <person name="Hirt R.P."/>
            <person name="Silva J.C."/>
            <person name="Delcher A.L."/>
            <person name="Schatz M."/>
            <person name="Zhao Q."/>
            <person name="Wortman J.R."/>
            <person name="Bidwell S.L."/>
            <person name="Alsmark U.C.M."/>
            <person name="Besteiro S."/>
            <person name="Sicheritz-Ponten T."/>
            <person name="Noel C.J."/>
            <person name="Dacks J.B."/>
            <person name="Foster P.G."/>
            <person name="Simillion C."/>
            <person name="Van de Peer Y."/>
            <person name="Miranda-Saavedra D."/>
            <person name="Barton G.J."/>
            <person name="Westrop G.D."/>
            <person name="Mueller S."/>
            <person name="Dessi D."/>
            <person name="Fiori P.L."/>
            <person name="Ren Q."/>
            <person name="Paulsen I."/>
            <person name="Zhang H."/>
            <person name="Bastida-Corcuera F.D."/>
            <person name="Simoes-Barbosa A."/>
            <person name="Brown M.T."/>
            <person name="Hayes R.D."/>
            <person name="Mukherjee M."/>
            <person name="Okumura C.Y."/>
            <person name="Schneider R."/>
            <person name="Smith A.J."/>
            <person name="Vanacova S."/>
            <person name="Villalvazo M."/>
            <person name="Haas B.J."/>
            <person name="Pertea M."/>
            <person name="Feldblyum T.V."/>
            <person name="Utterback T.R."/>
            <person name="Shu C.L."/>
            <person name="Osoegawa K."/>
            <person name="de Jong P.J."/>
            <person name="Hrdy I."/>
            <person name="Horvathova L."/>
            <person name="Zubacova Z."/>
            <person name="Dolezal P."/>
            <person name="Malik S.B."/>
            <person name="Logsdon J.M. Jr."/>
            <person name="Henze K."/>
            <person name="Gupta A."/>
            <person name="Wang C.C."/>
            <person name="Dunne R.L."/>
            <person name="Upcroft J.A."/>
            <person name="Upcroft P."/>
            <person name="White O."/>
            <person name="Salzberg S.L."/>
            <person name="Tang P."/>
            <person name="Chiu C.-H."/>
            <person name="Lee Y.-S."/>
            <person name="Embley T.M."/>
            <person name="Coombs G.H."/>
            <person name="Mottram J.C."/>
            <person name="Tachezy J."/>
            <person name="Fraser-Liggett C.M."/>
            <person name="Johnson P.J."/>
        </authorList>
    </citation>
    <scope>NUCLEOTIDE SEQUENCE [LARGE SCALE GENOMIC DNA]</scope>
    <source>
        <strain evidence="2">G3</strain>
    </source>
</reference>
<accession>A2F112</accession>
<dbReference type="VEuPathDB" id="TrichDB:TVAGG3_0324040"/>
<dbReference type="EMBL" id="DS113568">
    <property type="protein sequence ID" value="EAY01420.1"/>
    <property type="molecule type" value="Genomic_DNA"/>
</dbReference>
<keyword evidence="1" id="KW-0175">Coiled coil</keyword>
<dbReference type="AlphaFoldDB" id="A2F112"/>